<dbReference type="KEGG" id="nve:5521076"/>
<proteinExistence type="predicted"/>
<evidence type="ECO:0000313" key="5">
    <source>
        <dbReference type="Proteomes" id="UP000001593"/>
    </source>
</evidence>
<dbReference type="InParanoid" id="A7RIL0"/>
<evidence type="ECO:0000256" key="1">
    <source>
        <dbReference type="ARBA" id="ARBA00023125"/>
    </source>
</evidence>
<sequence>MFSPPFSPLFRRRSVTVFFDDLLSESERQSGDNITNNELLPVGYERDRRPSLRNNWNSNLQVVPGISILDETAESVFINDNESQCSKMSNTNAYWDNYIPRSPFLTRTSISELDGIGVLSPLYSVSTPSNFHFTKSPSIFEICSASRRKSSEDLSIYLPDHFTPLTLEGLENAVTKTVFQFPVIKKECDELANDNDVFTNTSENDLTLGALSKDNDVIPGALSGDVHSLETKNDCIDSFAKTKETIVKNDEDIGIKQKNPEECQKKRRKRRNLVSPEAEVNAKRSQEKKSVSLSAQIEPDLRNQLERERRNDLNTKFQKLKSCLPAMANCKKASKIAILREATNFTTFLRKQEVDLEKEIQTQKALNTLLLQKLVDVNAVARS</sequence>
<feature type="region of interest" description="Disordered" evidence="2">
    <location>
        <begin position="262"/>
        <end position="293"/>
    </location>
</feature>
<dbReference type="CDD" id="cd11400">
    <property type="entry name" value="bHLHzip_Myc"/>
    <property type="match status" value="1"/>
</dbReference>
<dbReference type="Proteomes" id="UP000001593">
    <property type="component" value="Unassembled WGS sequence"/>
</dbReference>
<dbReference type="GO" id="GO:0000981">
    <property type="term" value="F:DNA-binding transcription factor activity, RNA polymerase II-specific"/>
    <property type="evidence" value="ECO:0000318"/>
    <property type="project" value="GO_Central"/>
</dbReference>
<dbReference type="InterPro" id="IPR050433">
    <property type="entry name" value="Myc_transcription_factors"/>
</dbReference>
<feature type="domain" description="BHLH" evidence="3">
    <location>
        <begin position="297"/>
        <end position="349"/>
    </location>
</feature>
<dbReference type="GO" id="GO:0006357">
    <property type="term" value="P:regulation of transcription by RNA polymerase II"/>
    <property type="evidence" value="ECO:0000318"/>
    <property type="project" value="GO_Central"/>
</dbReference>
<keyword evidence="5" id="KW-1185">Reference proteome</keyword>
<gene>
    <name evidence="4" type="ORF">NEMVEDRAFT_v1g238559</name>
</gene>
<reference evidence="4 5" key="1">
    <citation type="journal article" date="2007" name="Science">
        <title>Sea anemone genome reveals ancestral eumetazoan gene repertoire and genomic organization.</title>
        <authorList>
            <person name="Putnam N.H."/>
            <person name="Srivastava M."/>
            <person name="Hellsten U."/>
            <person name="Dirks B."/>
            <person name="Chapman J."/>
            <person name="Salamov A."/>
            <person name="Terry A."/>
            <person name="Shapiro H."/>
            <person name="Lindquist E."/>
            <person name="Kapitonov V.V."/>
            <person name="Jurka J."/>
            <person name="Genikhovich G."/>
            <person name="Grigoriev I.V."/>
            <person name="Lucas S.M."/>
            <person name="Steele R.E."/>
            <person name="Finnerty J.R."/>
            <person name="Technau U."/>
            <person name="Martindale M.Q."/>
            <person name="Rokhsar D.S."/>
        </authorList>
    </citation>
    <scope>NUCLEOTIDE SEQUENCE [LARGE SCALE GENOMIC DNA]</scope>
    <source>
        <strain evidence="5">CH2 X CH6</strain>
    </source>
</reference>
<dbReference type="AlphaFoldDB" id="A7RIL0"/>
<name>A7RIL0_NEMVE</name>
<dbReference type="PROSITE" id="PS50888">
    <property type="entry name" value="BHLH"/>
    <property type="match status" value="1"/>
</dbReference>
<dbReference type="InterPro" id="IPR036638">
    <property type="entry name" value="HLH_DNA-bd_sf"/>
</dbReference>
<evidence type="ECO:0000259" key="3">
    <source>
        <dbReference type="PROSITE" id="PS50888"/>
    </source>
</evidence>
<dbReference type="InterPro" id="IPR011598">
    <property type="entry name" value="bHLH_dom"/>
</dbReference>
<evidence type="ECO:0000256" key="2">
    <source>
        <dbReference type="SAM" id="MobiDB-lite"/>
    </source>
</evidence>
<accession>A7RIL0</accession>
<dbReference type="PANTHER" id="PTHR45851">
    <property type="entry name" value="MYC PROTO-ONCOGENE"/>
    <property type="match status" value="1"/>
</dbReference>
<dbReference type="Pfam" id="PF00010">
    <property type="entry name" value="HLH"/>
    <property type="match status" value="1"/>
</dbReference>
<dbReference type="EMBL" id="DS469512">
    <property type="protein sequence ID" value="EDO48730.1"/>
    <property type="molecule type" value="Genomic_DNA"/>
</dbReference>
<dbReference type="Gene3D" id="4.10.280.10">
    <property type="entry name" value="Helix-loop-helix DNA-binding domain"/>
    <property type="match status" value="1"/>
</dbReference>
<dbReference type="OrthoDB" id="5964374at2759"/>
<dbReference type="PRINTS" id="PR00044">
    <property type="entry name" value="LEUZIPPRMYC"/>
</dbReference>
<dbReference type="HOGENOM" id="CLU_722206_0_0_1"/>
<dbReference type="GO" id="GO:0000978">
    <property type="term" value="F:RNA polymerase II cis-regulatory region sequence-specific DNA binding"/>
    <property type="evidence" value="ECO:0000318"/>
    <property type="project" value="GO_Central"/>
</dbReference>
<feature type="compositionally biased region" description="Basic and acidic residues" evidence="2">
    <location>
        <begin position="280"/>
        <end position="290"/>
    </location>
</feature>
<evidence type="ECO:0000313" key="4">
    <source>
        <dbReference type="EMBL" id="EDO48730.1"/>
    </source>
</evidence>
<keyword evidence="1" id="KW-0238">DNA-binding</keyword>
<organism evidence="4 5">
    <name type="scientific">Nematostella vectensis</name>
    <name type="common">Starlet sea anemone</name>
    <dbReference type="NCBI Taxonomy" id="45351"/>
    <lineage>
        <taxon>Eukaryota</taxon>
        <taxon>Metazoa</taxon>
        <taxon>Cnidaria</taxon>
        <taxon>Anthozoa</taxon>
        <taxon>Hexacorallia</taxon>
        <taxon>Actiniaria</taxon>
        <taxon>Edwardsiidae</taxon>
        <taxon>Nematostella</taxon>
    </lineage>
</organism>
<dbReference type="InterPro" id="IPR002418">
    <property type="entry name" value="Tscrpt_reg_Myc"/>
</dbReference>
<dbReference type="GO" id="GO:0046983">
    <property type="term" value="F:protein dimerization activity"/>
    <property type="evidence" value="ECO:0007669"/>
    <property type="project" value="InterPro"/>
</dbReference>
<dbReference type="SUPFAM" id="SSF47459">
    <property type="entry name" value="HLH, helix-loop-helix DNA-binding domain"/>
    <property type="match status" value="1"/>
</dbReference>
<protein>
    <recommendedName>
        <fullName evidence="3">BHLH domain-containing protein</fullName>
    </recommendedName>
</protein>
<dbReference type="SMART" id="SM00353">
    <property type="entry name" value="HLH"/>
    <property type="match status" value="1"/>
</dbReference>